<evidence type="ECO:0000256" key="2">
    <source>
        <dbReference type="SAM" id="Phobius"/>
    </source>
</evidence>
<dbReference type="STRING" id="68570.DC74_7639"/>
<keyword evidence="2" id="KW-0472">Membrane</keyword>
<reference evidence="3 4" key="1">
    <citation type="journal article" date="2019" name="Microbiol. Resour. Announc.">
        <title>Draft Genome Sequence of the Most Traditional epsilon-Poly-l-Lysine Producer, Streptomyces albulus NBRC14147.</title>
        <authorList>
            <person name="Yamanaka K."/>
            <person name="Hamano Y."/>
        </authorList>
    </citation>
    <scope>NUCLEOTIDE SEQUENCE [LARGE SCALE GENOMIC DNA]</scope>
    <source>
        <strain evidence="3 4">NBRC 14147</strain>
    </source>
</reference>
<dbReference type="Proteomes" id="UP000288351">
    <property type="component" value="Unassembled WGS sequence"/>
</dbReference>
<evidence type="ECO:0000313" key="4">
    <source>
        <dbReference type="Proteomes" id="UP000288351"/>
    </source>
</evidence>
<gene>
    <name evidence="3" type="ORF">SALB_00597</name>
</gene>
<organism evidence="3 4">
    <name type="scientific">Streptomyces noursei</name>
    <name type="common">Streptomyces albulus</name>
    <dbReference type="NCBI Taxonomy" id="1971"/>
    <lineage>
        <taxon>Bacteria</taxon>
        <taxon>Bacillati</taxon>
        <taxon>Actinomycetota</taxon>
        <taxon>Actinomycetes</taxon>
        <taxon>Kitasatosporales</taxon>
        <taxon>Streptomycetaceae</taxon>
        <taxon>Streptomyces</taxon>
    </lineage>
</organism>
<dbReference type="RefSeq" id="WP_124428036.1">
    <property type="nucleotide sequence ID" value="NZ_BHXC01000002.1"/>
</dbReference>
<sequence length="170" mass="18896">MGEAGDERDDRTVHHRTRNDVSGNVTGPVGQFGTVYGDVTVGGQPAESPEDARWRARYRERLSRQWDAEDAARAEAERRAEAVRRAQEEAPAIRWRDEDLAWRKRVAVRRTWAIALLLPGVAGCAAFAVSGPESGYRGISAVVGMALFPGLACLVAYLLTTVRYQLWRGW</sequence>
<keyword evidence="2" id="KW-1133">Transmembrane helix</keyword>
<evidence type="ECO:0000256" key="1">
    <source>
        <dbReference type="SAM" id="MobiDB-lite"/>
    </source>
</evidence>
<dbReference type="EMBL" id="BHXC01000002">
    <property type="protein sequence ID" value="GCB87928.1"/>
    <property type="molecule type" value="Genomic_DNA"/>
</dbReference>
<feature type="transmembrane region" description="Helical" evidence="2">
    <location>
        <begin position="112"/>
        <end position="130"/>
    </location>
</feature>
<dbReference type="AlphaFoldDB" id="A0A059WJP9"/>
<protein>
    <submittedName>
        <fullName evidence="3">Uncharacterized protein</fullName>
    </submittedName>
</protein>
<feature type="region of interest" description="Disordered" evidence="1">
    <location>
        <begin position="1"/>
        <end position="51"/>
    </location>
</feature>
<accession>A0A059WJP9</accession>
<name>A0A059WJP9_STRNR</name>
<proteinExistence type="predicted"/>
<keyword evidence="2" id="KW-0812">Transmembrane</keyword>
<comment type="caution">
    <text evidence="3">The sequence shown here is derived from an EMBL/GenBank/DDBJ whole genome shotgun (WGS) entry which is preliminary data.</text>
</comment>
<evidence type="ECO:0000313" key="3">
    <source>
        <dbReference type="EMBL" id="GCB87928.1"/>
    </source>
</evidence>
<feature type="transmembrane region" description="Helical" evidence="2">
    <location>
        <begin position="136"/>
        <end position="159"/>
    </location>
</feature>